<accession>A0A2I0WWA9</accession>
<dbReference type="EMBL" id="KZ502400">
    <property type="protein sequence ID" value="PKU79944.1"/>
    <property type="molecule type" value="Genomic_DNA"/>
</dbReference>
<evidence type="ECO:0000313" key="2">
    <source>
        <dbReference type="EMBL" id="PKU79944.1"/>
    </source>
</evidence>
<name>A0A2I0WWA9_9ASPA</name>
<organism evidence="2 3">
    <name type="scientific">Dendrobium catenatum</name>
    <dbReference type="NCBI Taxonomy" id="906689"/>
    <lineage>
        <taxon>Eukaryota</taxon>
        <taxon>Viridiplantae</taxon>
        <taxon>Streptophyta</taxon>
        <taxon>Embryophyta</taxon>
        <taxon>Tracheophyta</taxon>
        <taxon>Spermatophyta</taxon>
        <taxon>Magnoliopsida</taxon>
        <taxon>Liliopsida</taxon>
        <taxon>Asparagales</taxon>
        <taxon>Orchidaceae</taxon>
        <taxon>Epidendroideae</taxon>
        <taxon>Malaxideae</taxon>
        <taxon>Dendrobiinae</taxon>
        <taxon>Dendrobium</taxon>
    </lineage>
</organism>
<reference evidence="2 3" key="2">
    <citation type="journal article" date="2017" name="Nature">
        <title>The Apostasia genome and the evolution of orchids.</title>
        <authorList>
            <person name="Zhang G.Q."/>
            <person name="Liu K.W."/>
            <person name="Li Z."/>
            <person name="Lohaus R."/>
            <person name="Hsiao Y.Y."/>
            <person name="Niu S.C."/>
            <person name="Wang J.Y."/>
            <person name="Lin Y.C."/>
            <person name="Xu Q."/>
            <person name="Chen L.J."/>
            <person name="Yoshida K."/>
            <person name="Fujiwara S."/>
            <person name="Wang Z.W."/>
            <person name="Zhang Y.Q."/>
            <person name="Mitsuda N."/>
            <person name="Wang M."/>
            <person name="Liu G.H."/>
            <person name="Pecoraro L."/>
            <person name="Huang H.X."/>
            <person name="Xiao X.J."/>
            <person name="Lin M."/>
            <person name="Wu X.Y."/>
            <person name="Wu W.L."/>
            <person name="Chen Y.Y."/>
            <person name="Chang S.B."/>
            <person name="Sakamoto S."/>
            <person name="Ohme-Takagi M."/>
            <person name="Yagi M."/>
            <person name="Zeng S.J."/>
            <person name="Shen C.Y."/>
            <person name="Yeh C.M."/>
            <person name="Luo Y.B."/>
            <person name="Tsai W.C."/>
            <person name="Van de Peer Y."/>
            <person name="Liu Z.J."/>
        </authorList>
    </citation>
    <scope>NUCLEOTIDE SEQUENCE [LARGE SCALE GENOMIC DNA]</scope>
    <source>
        <tissue evidence="2">The whole plant</tissue>
    </source>
</reference>
<evidence type="ECO:0000256" key="1">
    <source>
        <dbReference type="SAM" id="MobiDB-lite"/>
    </source>
</evidence>
<gene>
    <name evidence="2" type="ORF">MA16_Dca025099</name>
</gene>
<keyword evidence="3" id="KW-1185">Reference proteome</keyword>
<dbReference type="AlphaFoldDB" id="A0A2I0WWA9"/>
<feature type="region of interest" description="Disordered" evidence="1">
    <location>
        <begin position="46"/>
        <end position="72"/>
    </location>
</feature>
<sequence length="101" mass="11916">MDSDRLGRTLDWIVGQVGAISQHLKETQLDLADFHRQTIKRFDHLERGRTNPPFYAKTPSSKERKKALRDRERVERVDKWMETNEAPSISHSLCKSKRNLR</sequence>
<reference evidence="2 3" key="1">
    <citation type="journal article" date="2016" name="Sci. Rep.">
        <title>The Dendrobium catenatum Lindl. genome sequence provides insights into polysaccharide synthase, floral development and adaptive evolution.</title>
        <authorList>
            <person name="Zhang G.Q."/>
            <person name="Xu Q."/>
            <person name="Bian C."/>
            <person name="Tsai W.C."/>
            <person name="Yeh C.M."/>
            <person name="Liu K.W."/>
            <person name="Yoshida K."/>
            <person name="Zhang L.S."/>
            <person name="Chang S.B."/>
            <person name="Chen F."/>
            <person name="Shi Y."/>
            <person name="Su Y.Y."/>
            <person name="Zhang Y.Q."/>
            <person name="Chen L.J."/>
            <person name="Yin Y."/>
            <person name="Lin M."/>
            <person name="Huang H."/>
            <person name="Deng H."/>
            <person name="Wang Z.W."/>
            <person name="Zhu S.L."/>
            <person name="Zhao X."/>
            <person name="Deng C."/>
            <person name="Niu S.C."/>
            <person name="Huang J."/>
            <person name="Wang M."/>
            <person name="Liu G.H."/>
            <person name="Yang H.J."/>
            <person name="Xiao X.J."/>
            <person name="Hsiao Y.Y."/>
            <person name="Wu W.L."/>
            <person name="Chen Y.Y."/>
            <person name="Mitsuda N."/>
            <person name="Ohme-Takagi M."/>
            <person name="Luo Y.B."/>
            <person name="Van de Peer Y."/>
            <person name="Liu Z.J."/>
        </authorList>
    </citation>
    <scope>NUCLEOTIDE SEQUENCE [LARGE SCALE GENOMIC DNA]</scope>
    <source>
        <tissue evidence="2">The whole plant</tissue>
    </source>
</reference>
<dbReference type="Proteomes" id="UP000233837">
    <property type="component" value="Unassembled WGS sequence"/>
</dbReference>
<proteinExistence type="predicted"/>
<evidence type="ECO:0000313" key="3">
    <source>
        <dbReference type="Proteomes" id="UP000233837"/>
    </source>
</evidence>
<protein>
    <submittedName>
        <fullName evidence="2">Uncharacterized protein</fullName>
    </submittedName>
</protein>